<evidence type="ECO:0000256" key="5">
    <source>
        <dbReference type="ARBA" id="ARBA00023136"/>
    </source>
</evidence>
<evidence type="ECO:0000256" key="6">
    <source>
        <dbReference type="ARBA" id="ARBA00023237"/>
    </source>
</evidence>
<keyword evidence="5" id="KW-0472">Membrane</keyword>
<organism evidence="8">
    <name type="scientific">hydrothermal vent metagenome</name>
    <dbReference type="NCBI Taxonomy" id="652676"/>
    <lineage>
        <taxon>unclassified sequences</taxon>
        <taxon>metagenomes</taxon>
        <taxon>ecological metagenomes</taxon>
    </lineage>
</organism>
<dbReference type="Gene3D" id="2.40.170.20">
    <property type="entry name" value="TonB-dependent receptor, beta-barrel domain"/>
    <property type="match status" value="1"/>
</dbReference>
<feature type="domain" description="TonB-dependent receptor-like beta-barrel" evidence="7">
    <location>
        <begin position="2"/>
        <end position="150"/>
    </location>
</feature>
<evidence type="ECO:0000259" key="7">
    <source>
        <dbReference type="Pfam" id="PF00593"/>
    </source>
</evidence>
<dbReference type="GO" id="GO:0015344">
    <property type="term" value="F:siderophore uptake transmembrane transporter activity"/>
    <property type="evidence" value="ECO:0007669"/>
    <property type="project" value="TreeGrafter"/>
</dbReference>
<evidence type="ECO:0000256" key="1">
    <source>
        <dbReference type="ARBA" id="ARBA00004571"/>
    </source>
</evidence>
<evidence type="ECO:0000256" key="4">
    <source>
        <dbReference type="ARBA" id="ARBA00023077"/>
    </source>
</evidence>
<evidence type="ECO:0000256" key="2">
    <source>
        <dbReference type="ARBA" id="ARBA00022448"/>
    </source>
</evidence>
<dbReference type="GO" id="GO:0009279">
    <property type="term" value="C:cell outer membrane"/>
    <property type="evidence" value="ECO:0007669"/>
    <property type="project" value="UniProtKB-SubCell"/>
</dbReference>
<name>A0A160TKC9_9ZZZZ</name>
<evidence type="ECO:0000313" key="8">
    <source>
        <dbReference type="EMBL" id="CUS44407.1"/>
    </source>
</evidence>
<keyword evidence="2" id="KW-0813">Transport</keyword>
<keyword evidence="8" id="KW-0675">Receptor</keyword>
<dbReference type="Pfam" id="PF00593">
    <property type="entry name" value="TonB_dep_Rec_b-barrel"/>
    <property type="match status" value="1"/>
</dbReference>
<dbReference type="PANTHER" id="PTHR32552:SF74">
    <property type="entry name" value="HYDROXAMATE SIDEROPHORE RECEPTOR FHUE"/>
    <property type="match status" value="1"/>
</dbReference>
<gene>
    <name evidence="8" type="ORF">MGWOODY_Smn3050</name>
</gene>
<protein>
    <submittedName>
        <fullName evidence="8">OMR family iron-siderophore receptor</fullName>
    </submittedName>
</protein>
<comment type="subcellular location">
    <subcellularLocation>
        <location evidence="1">Cell outer membrane</location>
        <topology evidence="1">Multi-pass membrane protein</topology>
    </subcellularLocation>
</comment>
<evidence type="ECO:0000256" key="3">
    <source>
        <dbReference type="ARBA" id="ARBA00022692"/>
    </source>
</evidence>
<proteinExistence type="predicted"/>
<dbReference type="EMBL" id="CZQE01000146">
    <property type="protein sequence ID" value="CUS44407.1"/>
    <property type="molecule type" value="Genomic_DNA"/>
</dbReference>
<keyword evidence="6" id="KW-0998">Cell outer membrane</keyword>
<dbReference type="AlphaFoldDB" id="A0A160TKC9"/>
<keyword evidence="3" id="KW-0812">Transmembrane</keyword>
<sequence>MSVFHIEQDNLAQVDTGYLVPGTINQAYRAARGALSDGFEIEANGEVLPGWALSGNYTQFWAKDASGARINTLFAQQLLRIFSTYRFGGGLDGLTVGGGVNWEGLSYTDTTNPVTKNPERLKVEPYALVNLMARYQLRNGISVQANMSNLFDKKYYSQIGFYNQVAYGAPRSVMFTLRYQYR</sequence>
<accession>A0A160TKC9</accession>
<dbReference type="InterPro" id="IPR039426">
    <property type="entry name" value="TonB-dep_rcpt-like"/>
</dbReference>
<dbReference type="SUPFAM" id="SSF56935">
    <property type="entry name" value="Porins"/>
    <property type="match status" value="1"/>
</dbReference>
<dbReference type="PANTHER" id="PTHR32552">
    <property type="entry name" value="FERRICHROME IRON RECEPTOR-RELATED"/>
    <property type="match status" value="1"/>
</dbReference>
<reference evidence="8" key="1">
    <citation type="submission" date="2015-10" db="EMBL/GenBank/DDBJ databases">
        <authorList>
            <person name="Gilbert D.G."/>
        </authorList>
    </citation>
    <scope>NUCLEOTIDE SEQUENCE</scope>
</reference>
<dbReference type="PROSITE" id="PS52016">
    <property type="entry name" value="TONB_DEPENDENT_REC_3"/>
    <property type="match status" value="1"/>
</dbReference>
<dbReference type="InterPro" id="IPR036942">
    <property type="entry name" value="Beta-barrel_TonB_sf"/>
</dbReference>
<dbReference type="InterPro" id="IPR000531">
    <property type="entry name" value="Beta-barrel_TonB"/>
</dbReference>
<keyword evidence="4" id="KW-0798">TonB box</keyword>